<evidence type="ECO:0000313" key="3">
    <source>
        <dbReference type="Proteomes" id="UP000515860"/>
    </source>
</evidence>
<dbReference type="SUPFAM" id="SSF54001">
    <property type="entry name" value="Cysteine proteinases"/>
    <property type="match status" value="1"/>
</dbReference>
<keyword evidence="2" id="KW-0808">Transferase</keyword>
<dbReference type="PANTHER" id="PTHR11786">
    <property type="entry name" value="N-HYDROXYARYLAMINE O-ACETYLTRANSFERASE"/>
    <property type="match status" value="1"/>
</dbReference>
<dbReference type="Gene3D" id="2.40.128.150">
    <property type="entry name" value="Cysteine proteinases"/>
    <property type="match status" value="1"/>
</dbReference>
<evidence type="ECO:0000256" key="1">
    <source>
        <dbReference type="ARBA" id="ARBA00006547"/>
    </source>
</evidence>
<reference evidence="2 3" key="1">
    <citation type="submission" date="2020-08" db="EMBL/GenBank/DDBJ databases">
        <authorList>
            <person name="Liu C."/>
            <person name="Sun Q."/>
        </authorList>
    </citation>
    <scope>NUCLEOTIDE SEQUENCE [LARGE SCALE GENOMIC DNA]</scope>
    <source>
        <strain evidence="2 3">NSJ-29</strain>
    </source>
</reference>
<dbReference type="InterPro" id="IPR001447">
    <property type="entry name" value="Arylamine_N-AcTrfase"/>
</dbReference>
<accession>A0A7G9GEH1</accession>
<dbReference type="GO" id="GO:0016407">
    <property type="term" value="F:acetyltransferase activity"/>
    <property type="evidence" value="ECO:0007669"/>
    <property type="project" value="InterPro"/>
</dbReference>
<dbReference type="Pfam" id="PF00797">
    <property type="entry name" value="Acetyltransf_2"/>
    <property type="match status" value="1"/>
</dbReference>
<evidence type="ECO:0000313" key="2">
    <source>
        <dbReference type="EMBL" id="QNM09203.1"/>
    </source>
</evidence>
<protein>
    <submittedName>
        <fullName evidence="2">Arylamine N-acetyltransferase</fullName>
    </submittedName>
</protein>
<comment type="similarity">
    <text evidence="1">Belongs to the arylamine N-acetyltransferase family.</text>
</comment>
<organism evidence="2 3">
    <name type="scientific">Wansuia hejianensis</name>
    <dbReference type="NCBI Taxonomy" id="2763667"/>
    <lineage>
        <taxon>Bacteria</taxon>
        <taxon>Bacillati</taxon>
        <taxon>Bacillota</taxon>
        <taxon>Clostridia</taxon>
        <taxon>Lachnospirales</taxon>
        <taxon>Lachnospiraceae</taxon>
        <taxon>Wansuia</taxon>
    </lineage>
</organism>
<keyword evidence="3" id="KW-1185">Reference proteome</keyword>
<dbReference type="AlphaFoldDB" id="A0A7G9GEH1"/>
<name>A0A7G9GEH1_9FIRM</name>
<proteinExistence type="inferred from homology"/>
<dbReference type="RefSeq" id="WP_118642266.1">
    <property type="nucleotide sequence ID" value="NZ_CP060635.1"/>
</dbReference>
<dbReference type="KEGG" id="whj:H9Q79_02610"/>
<dbReference type="EMBL" id="CP060635">
    <property type="protein sequence ID" value="QNM09203.1"/>
    <property type="molecule type" value="Genomic_DNA"/>
</dbReference>
<dbReference type="Proteomes" id="UP000515860">
    <property type="component" value="Chromosome"/>
</dbReference>
<dbReference type="InterPro" id="IPR038765">
    <property type="entry name" value="Papain-like_cys_pep_sf"/>
</dbReference>
<dbReference type="PANTHER" id="PTHR11786:SF0">
    <property type="entry name" value="ARYLAMINE N-ACETYLTRANSFERASE 4-RELATED"/>
    <property type="match status" value="1"/>
</dbReference>
<dbReference type="Gene3D" id="3.30.2140.10">
    <property type="entry name" value="Arylamine N-acetyltransferase"/>
    <property type="match status" value="1"/>
</dbReference>
<gene>
    <name evidence="2" type="ORF">H9Q79_02610</name>
</gene>
<sequence>MYERLYHSIPDVPAYLERLQVPAPVKLDKSYLDTLIYAHQCRIPFENLDVCAYHRPISLGIPDIFDKVIVSRRGGYCFELNALFTQLLKDLGYHATACMCRILRNKAFTPPILHRGIIVESEGRQYFCDVGYGGPAAPGSVLIEDHATTCFGSGQYHVSRTDDYWWTLSRTTSSGLLELVMQFYTMPQENVDFVAMNDYCSQNPNSIFTQKLFLNVRTGDGAAHILGTVFTLEKGADTLTRNITDCSEFLDIAHTYFDLHCLDGFNLPPEDARVR</sequence>